<gene>
    <name evidence="1" type="ORF">NUH88_21215</name>
</gene>
<dbReference type="EMBL" id="CP102480">
    <property type="protein sequence ID" value="UUX49895.1"/>
    <property type="molecule type" value="Genomic_DNA"/>
</dbReference>
<dbReference type="KEGG" id="naci:NUH88_21215"/>
<reference evidence="1" key="1">
    <citation type="submission" date="2022-08" db="EMBL/GenBank/DDBJ databases">
        <title>Nisaea acidiphila sp. nov., isolated from a marine algal debris and emended description of the genus Nisaea Urios et al. 2008.</title>
        <authorList>
            <person name="Kwon K."/>
        </authorList>
    </citation>
    <scope>NUCLEOTIDE SEQUENCE</scope>
    <source>
        <strain evidence="1">MEBiC11861</strain>
    </source>
</reference>
<name>A0A9J7ARL8_9PROT</name>
<sequence length="88" mass="9614">MTRLYSQIPDNDSAAAPDRDLATLILTLLSVAEDDRTLSQSLSMVRAETSSEDFACGMQEAARRIGVLFGAAQRLEVTERSSINRLPV</sequence>
<dbReference type="RefSeq" id="WP_257768794.1">
    <property type="nucleotide sequence ID" value="NZ_CP102480.1"/>
</dbReference>
<dbReference type="Proteomes" id="UP001060336">
    <property type="component" value="Chromosome"/>
</dbReference>
<proteinExistence type="predicted"/>
<accession>A0A9J7ARL8</accession>
<evidence type="ECO:0000313" key="1">
    <source>
        <dbReference type="EMBL" id="UUX49895.1"/>
    </source>
</evidence>
<organism evidence="1 2">
    <name type="scientific">Nisaea acidiphila</name>
    <dbReference type="NCBI Taxonomy" id="1862145"/>
    <lineage>
        <taxon>Bacteria</taxon>
        <taxon>Pseudomonadati</taxon>
        <taxon>Pseudomonadota</taxon>
        <taxon>Alphaproteobacteria</taxon>
        <taxon>Rhodospirillales</taxon>
        <taxon>Thalassobaculaceae</taxon>
        <taxon>Nisaea</taxon>
    </lineage>
</organism>
<protein>
    <submittedName>
        <fullName evidence="1">Uncharacterized protein</fullName>
    </submittedName>
</protein>
<keyword evidence="2" id="KW-1185">Reference proteome</keyword>
<dbReference type="AlphaFoldDB" id="A0A9J7ARL8"/>
<evidence type="ECO:0000313" key="2">
    <source>
        <dbReference type="Proteomes" id="UP001060336"/>
    </source>
</evidence>